<dbReference type="AlphaFoldDB" id="A0AAD9K7L4"/>
<evidence type="ECO:0000256" key="2">
    <source>
        <dbReference type="ARBA" id="ARBA00023125"/>
    </source>
</evidence>
<name>A0AAD9K7L4_9ANNE</name>
<feature type="region of interest" description="Disordered" evidence="5">
    <location>
        <begin position="661"/>
        <end position="804"/>
    </location>
</feature>
<reference evidence="7" key="1">
    <citation type="journal article" date="2023" name="Mol. Biol. Evol.">
        <title>Third-Generation Sequencing Reveals the Adaptive Role of the Epigenome in Three Deep-Sea Polychaetes.</title>
        <authorList>
            <person name="Perez M."/>
            <person name="Aroh O."/>
            <person name="Sun Y."/>
            <person name="Lan Y."/>
            <person name="Juniper S.K."/>
            <person name="Young C.R."/>
            <person name="Angers B."/>
            <person name="Qian P.Y."/>
        </authorList>
    </citation>
    <scope>NUCLEOTIDE SEQUENCE</scope>
    <source>
        <strain evidence="7">P08H-3</strain>
    </source>
</reference>
<feature type="region of interest" description="Disordered" evidence="5">
    <location>
        <begin position="131"/>
        <end position="151"/>
    </location>
</feature>
<dbReference type="SMART" id="SM00398">
    <property type="entry name" value="HMG"/>
    <property type="match status" value="4"/>
</dbReference>
<dbReference type="Pfam" id="PF00505">
    <property type="entry name" value="HMG_box"/>
    <property type="match status" value="2"/>
</dbReference>
<comment type="subcellular location">
    <subcellularLocation>
        <location evidence="1">Nucleus</location>
    </subcellularLocation>
</comment>
<evidence type="ECO:0000259" key="6">
    <source>
        <dbReference type="PROSITE" id="PS50118"/>
    </source>
</evidence>
<dbReference type="PROSITE" id="PS50118">
    <property type="entry name" value="HMG_BOX_2"/>
    <property type="match status" value="3"/>
</dbReference>
<keyword evidence="3 4" id="KW-0539">Nucleus</keyword>
<evidence type="ECO:0000256" key="1">
    <source>
        <dbReference type="ARBA" id="ARBA00004123"/>
    </source>
</evidence>
<evidence type="ECO:0000256" key="4">
    <source>
        <dbReference type="PROSITE-ProRule" id="PRU00267"/>
    </source>
</evidence>
<feature type="domain" description="HMG box" evidence="6">
    <location>
        <begin position="409"/>
        <end position="491"/>
    </location>
</feature>
<dbReference type="InterPro" id="IPR009071">
    <property type="entry name" value="HMG_box_dom"/>
</dbReference>
<evidence type="ECO:0000256" key="5">
    <source>
        <dbReference type="SAM" id="MobiDB-lite"/>
    </source>
</evidence>
<feature type="compositionally biased region" description="Low complexity" evidence="5">
    <location>
        <begin position="664"/>
        <end position="675"/>
    </location>
</feature>
<feature type="domain" description="HMG box" evidence="6">
    <location>
        <begin position="333"/>
        <end position="401"/>
    </location>
</feature>
<feature type="DNA-binding region" description="HMG box" evidence="4">
    <location>
        <begin position="249"/>
        <end position="317"/>
    </location>
</feature>
<evidence type="ECO:0000313" key="8">
    <source>
        <dbReference type="Proteomes" id="UP001208570"/>
    </source>
</evidence>
<protein>
    <recommendedName>
        <fullName evidence="6">HMG box domain-containing protein</fullName>
    </recommendedName>
</protein>
<feature type="domain" description="HMG box" evidence="6">
    <location>
        <begin position="249"/>
        <end position="317"/>
    </location>
</feature>
<dbReference type="InterPro" id="IPR051762">
    <property type="entry name" value="UBF1"/>
</dbReference>
<dbReference type="PANTHER" id="PTHR46318">
    <property type="entry name" value="UPSTREAM BINDING TRANSCRIPTION FACTOR"/>
    <property type="match status" value="1"/>
</dbReference>
<dbReference type="EMBL" id="JAODUP010000040">
    <property type="protein sequence ID" value="KAK2166319.1"/>
    <property type="molecule type" value="Genomic_DNA"/>
</dbReference>
<dbReference type="SUPFAM" id="SSF47095">
    <property type="entry name" value="HMG-box"/>
    <property type="match status" value="4"/>
</dbReference>
<feature type="compositionally biased region" description="Basic residues" evidence="5">
    <location>
        <begin position="137"/>
        <end position="146"/>
    </location>
</feature>
<keyword evidence="8" id="KW-1185">Reference proteome</keyword>
<evidence type="ECO:0000256" key="3">
    <source>
        <dbReference type="ARBA" id="ARBA00023242"/>
    </source>
</evidence>
<dbReference type="PANTHER" id="PTHR46318:SF3">
    <property type="entry name" value="UPSTREAM BINDING TRANSCRIPTION FACTOR"/>
    <property type="match status" value="1"/>
</dbReference>
<keyword evidence="2 4" id="KW-0238">DNA-binding</keyword>
<feature type="DNA-binding region" description="HMG box" evidence="4">
    <location>
        <begin position="409"/>
        <end position="491"/>
    </location>
</feature>
<feature type="compositionally biased region" description="Polar residues" evidence="5">
    <location>
        <begin position="792"/>
        <end position="804"/>
    </location>
</feature>
<comment type="caution">
    <text evidence="7">The sequence shown here is derived from an EMBL/GenBank/DDBJ whole genome shotgun (WGS) entry which is preliminary data.</text>
</comment>
<dbReference type="Gene3D" id="1.10.30.10">
    <property type="entry name" value="High mobility group box domain"/>
    <property type="match status" value="4"/>
</dbReference>
<dbReference type="GO" id="GO:0003677">
    <property type="term" value="F:DNA binding"/>
    <property type="evidence" value="ECO:0007669"/>
    <property type="project" value="UniProtKB-UniRule"/>
</dbReference>
<organism evidence="7 8">
    <name type="scientific">Paralvinella palmiformis</name>
    <dbReference type="NCBI Taxonomy" id="53620"/>
    <lineage>
        <taxon>Eukaryota</taxon>
        <taxon>Metazoa</taxon>
        <taxon>Spiralia</taxon>
        <taxon>Lophotrochozoa</taxon>
        <taxon>Annelida</taxon>
        <taxon>Polychaeta</taxon>
        <taxon>Sedentaria</taxon>
        <taxon>Canalipalpata</taxon>
        <taxon>Terebellida</taxon>
        <taxon>Terebelliformia</taxon>
        <taxon>Alvinellidae</taxon>
        <taxon>Paralvinella</taxon>
    </lineage>
</organism>
<dbReference type="InterPro" id="IPR036910">
    <property type="entry name" value="HMG_box_dom_sf"/>
</dbReference>
<proteinExistence type="predicted"/>
<accession>A0AAD9K7L4</accession>
<feature type="compositionally biased region" description="Acidic residues" evidence="5">
    <location>
        <begin position="712"/>
        <end position="721"/>
    </location>
</feature>
<dbReference type="GO" id="GO:0005634">
    <property type="term" value="C:nucleus"/>
    <property type="evidence" value="ECO:0007669"/>
    <property type="project" value="UniProtKB-SubCell"/>
</dbReference>
<sequence length="804" mass="92461">MASYIFDFLPYVFSIHVCQLVAPLVTLLAFHYEKLSPGFLLGCPEFRFIISSRAWFEDFGWEMAFKKECLLGAFWALFPFFGGFRAPPIFGLSNPCMPGSDSPDSLYTSVSEVSGSKLDGDCSRIMSDSELSAAASPRKHKKSKKRHEQDDITDDSLNIDDYWNEDEIGELIEAVAKQIPKGDKIYRLVMPHLDWQNIRVGLHSPESCKKKFDFIISKVRKERSCIEVVNAAKAINTNGRLLEYPDDKPKRPLPGMFHFFTNRIRKIKNKHPDWPFAMIQKQAKEDYKKISEKKKAKLKAKYEQEMVEYQKALTVWLDEHPEFASRNRSFQQAPHITSATLLFVKSKCNKELVDDPTLSRSELRTKFCQKWKTLNDKKKYRYLNKAVKAKIQYDKDIEEYVKSHPDYKPSRPRIGFLTNDEWKIKEKFDGKPELPPHNGFYLFIAENTVHGVDQTELAKRWKHLCDTEKNSYNNRAKQIKEEYPNLLKKFLNKLDEDERKVYEERLQILNVKHTDSEQAEADKKDEYLDGQKNKQINKLQLAQDFPEAPKKPPTSGYQLFCTRLLRETKNIPNKERMAFCAREWKNADQEKYKKTCRKLNKKYTKALEEYLSKLPKDDAAHFLELKSAKAGKISVVHLLGQDRLRTKGSLILGITSSERQVQTSSSLSGVESPSSAFVDIESSNIERSSKTDVKPTFTGSSSHSSSGSGGIDDGDDDDDDNSHDTSSSMEKPFSQSIVKHNNGIMRKPRKGPEQNKNHVTIILKNKRTSSKSSPKAKEQPASSNSRKMRSEPNLTHISYESFSE</sequence>
<gene>
    <name evidence="7" type="ORF">LSH36_40g17033</name>
</gene>
<feature type="DNA-binding region" description="HMG box" evidence="4">
    <location>
        <begin position="333"/>
        <end position="401"/>
    </location>
</feature>
<evidence type="ECO:0000313" key="7">
    <source>
        <dbReference type="EMBL" id="KAK2166319.1"/>
    </source>
</evidence>
<dbReference type="Proteomes" id="UP001208570">
    <property type="component" value="Unassembled WGS sequence"/>
</dbReference>